<dbReference type="InterPro" id="IPR036869">
    <property type="entry name" value="J_dom_sf"/>
</dbReference>
<dbReference type="EMBL" id="VOAH01000004">
    <property type="protein sequence ID" value="TVP41091.1"/>
    <property type="molecule type" value="Genomic_DNA"/>
</dbReference>
<evidence type="ECO:0000259" key="2">
    <source>
        <dbReference type="PROSITE" id="PS50076"/>
    </source>
</evidence>
<dbReference type="GO" id="GO:0005737">
    <property type="term" value="C:cytoplasm"/>
    <property type="evidence" value="ECO:0007669"/>
    <property type="project" value="TreeGrafter"/>
</dbReference>
<dbReference type="Gene3D" id="1.10.287.110">
    <property type="entry name" value="DnaJ domain"/>
    <property type="match status" value="1"/>
</dbReference>
<keyword evidence="4" id="KW-1185">Reference proteome</keyword>
<dbReference type="PANTHER" id="PTHR43096">
    <property type="entry name" value="DNAJ HOMOLOG 1, MITOCHONDRIAL-RELATED"/>
    <property type="match status" value="1"/>
</dbReference>
<dbReference type="CDD" id="cd06257">
    <property type="entry name" value="DnaJ"/>
    <property type="match status" value="1"/>
</dbReference>
<dbReference type="AlphaFoldDB" id="A0A557SWX4"/>
<dbReference type="GO" id="GO:0051082">
    <property type="term" value="F:unfolded protein binding"/>
    <property type="evidence" value="ECO:0007669"/>
    <property type="project" value="TreeGrafter"/>
</dbReference>
<dbReference type="SMART" id="SM00271">
    <property type="entry name" value="DnaJ"/>
    <property type="match status" value="1"/>
</dbReference>
<dbReference type="SUPFAM" id="SSF46565">
    <property type="entry name" value="Chaperone J-domain"/>
    <property type="match status" value="1"/>
</dbReference>
<dbReference type="Proteomes" id="UP000315289">
    <property type="component" value="Unassembled WGS sequence"/>
</dbReference>
<reference evidence="3 4" key="1">
    <citation type="journal article" date="2019" name="Front. Microbiol.">
        <title>Ammonia Oxidation by the Arctic Terrestrial Thaumarchaeote Candidatus Nitrosocosmicus arcticus Is Stimulated by Increasing Temperatures.</title>
        <authorList>
            <person name="Alves R.J.E."/>
            <person name="Kerou M."/>
            <person name="Zappe A."/>
            <person name="Bittner R."/>
            <person name="Abby S.S."/>
            <person name="Schmidt H.A."/>
            <person name="Pfeifer K."/>
            <person name="Schleper C."/>
        </authorList>
    </citation>
    <scope>NUCLEOTIDE SEQUENCE [LARGE SCALE GENOMIC DNA]</scope>
    <source>
        <strain evidence="3 4">Kfb</strain>
    </source>
</reference>
<dbReference type="GO" id="GO:0042026">
    <property type="term" value="P:protein refolding"/>
    <property type="evidence" value="ECO:0007669"/>
    <property type="project" value="TreeGrafter"/>
</dbReference>
<dbReference type="PROSITE" id="PS50076">
    <property type="entry name" value="DNAJ_2"/>
    <property type="match status" value="1"/>
</dbReference>
<proteinExistence type="predicted"/>
<dbReference type="PANTHER" id="PTHR43096:SF58">
    <property type="entry name" value="CHAPERONE DNAJ-DOMAIN SUPERFAMILY PROTEIN"/>
    <property type="match status" value="1"/>
</dbReference>
<dbReference type="Pfam" id="PF00226">
    <property type="entry name" value="DnaJ"/>
    <property type="match status" value="1"/>
</dbReference>
<feature type="region of interest" description="Disordered" evidence="1">
    <location>
        <begin position="59"/>
        <end position="102"/>
    </location>
</feature>
<evidence type="ECO:0000256" key="1">
    <source>
        <dbReference type="SAM" id="MobiDB-lite"/>
    </source>
</evidence>
<gene>
    <name evidence="3" type="primary">dnaJ3</name>
    <name evidence="3" type="ORF">NARC_40051</name>
</gene>
<name>A0A557SWX4_9ARCH</name>
<organism evidence="3 4">
    <name type="scientific">Candidatus Nitrosocosmicus arcticus</name>
    <dbReference type="NCBI Taxonomy" id="2035267"/>
    <lineage>
        <taxon>Archaea</taxon>
        <taxon>Nitrososphaerota</taxon>
        <taxon>Nitrososphaeria</taxon>
        <taxon>Nitrososphaerales</taxon>
        <taxon>Nitrososphaeraceae</taxon>
        <taxon>Candidatus Nitrosocosmicus</taxon>
    </lineage>
</organism>
<sequence length="134" mass="15616">MEKMDHYEILGIDINASSREITFAYRRLALQYHPDRNKTPLANEMMLKINTSYSILSDPNKRSEYDSSRIGGDIQSENYDSTTKTDVFNESNVKTDQKGSNRSVGTKYVKYGLIALLTIKFVFLEIRKWMKRIF</sequence>
<protein>
    <submittedName>
        <fullName evidence="3">Chaperone protein dnaJ (Hsp40)</fullName>
    </submittedName>
</protein>
<evidence type="ECO:0000313" key="3">
    <source>
        <dbReference type="EMBL" id="TVP41091.1"/>
    </source>
</evidence>
<dbReference type="InterPro" id="IPR001623">
    <property type="entry name" value="DnaJ_domain"/>
</dbReference>
<feature type="domain" description="J" evidence="2">
    <location>
        <begin position="5"/>
        <end position="69"/>
    </location>
</feature>
<dbReference type="PRINTS" id="PR00625">
    <property type="entry name" value="JDOMAIN"/>
</dbReference>
<accession>A0A557SWX4</accession>
<evidence type="ECO:0000313" key="4">
    <source>
        <dbReference type="Proteomes" id="UP000315289"/>
    </source>
</evidence>
<comment type="caution">
    <text evidence="3">The sequence shown here is derived from an EMBL/GenBank/DDBJ whole genome shotgun (WGS) entry which is preliminary data.</text>
</comment>
<feature type="compositionally biased region" description="Polar residues" evidence="1">
    <location>
        <begin position="75"/>
        <end position="92"/>
    </location>
</feature>